<gene>
    <name evidence="1" type="ORF">GGP41_004404</name>
</gene>
<sequence length="139" mass="15415">MFKVSLLYLYDLSTISAIFMAAVPLDKEMALALVQVFQQWKIRQAYDLCLTESCVVATSSLEIDILPGSSGSLISGYEAKLLTHNGIEITSLDTPGELYLCSPSITSLGYFRNNQASKKTFPEGGWLRTEDEAMFRLSE</sequence>
<accession>A0A8H5ZML8</accession>
<comment type="caution">
    <text evidence="1">The sequence shown here is derived from an EMBL/GenBank/DDBJ whole genome shotgun (WGS) entry which is preliminary data.</text>
</comment>
<proteinExistence type="predicted"/>
<dbReference type="Proteomes" id="UP000624244">
    <property type="component" value="Unassembled WGS sequence"/>
</dbReference>
<protein>
    <recommendedName>
        <fullName evidence="3">AMP-dependent synthetase/ligase domain-containing protein</fullName>
    </recommendedName>
</protein>
<dbReference type="EMBL" id="WNKQ01000005">
    <property type="protein sequence ID" value="KAF5851649.1"/>
    <property type="molecule type" value="Genomic_DNA"/>
</dbReference>
<reference evidence="1" key="1">
    <citation type="submission" date="2019-11" db="EMBL/GenBank/DDBJ databases">
        <title>Bipolaris sorokiniana Genome sequencing.</title>
        <authorList>
            <person name="Wang H."/>
        </authorList>
    </citation>
    <scope>NUCLEOTIDE SEQUENCE</scope>
</reference>
<dbReference type="PANTHER" id="PTHR24096:SF422">
    <property type="entry name" value="BCDNA.GH02901"/>
    <property type="match status" value="1"/>
</dbReference>
<name>A0A8H5ZML8_COCSA</name>
<dbReference type="PANTHER" id="PTHR24096">
    <property type="entry name" value="LONG-CHAIN-FATTY-ACID--COA LIGASE"/>
    <property type="match status" value="1"/>
</dbReference>
<dbReference type="GO" id="GO:0016405">
    <property type="term" value="F:CoA-ligase activity"/>
    <property type="evidence" value="ECO:0007669"/>
    <property type="project" value="TreeGrafter"/>
</dbReference>
<dbReference type="Gene3D" id="2.30.38.10">
    <property type="entry name" value="Luciferase, Domain 3"/>
    <property type="match status" value="1"/>
</dbReference>
<evidence type="ECO:0000313" key="1">
    <source>
        <dbReference type="EMBL" id="KAF5851649.1"/>
    </source>
</evidence>
<evidence type="ECO:0000313" key="2">
    <source>
        <dbReference type="Proteomes" id="UP000624244"/>
    </source>
</evidence>
<evidence type="ECO:0008006" key="3">
    <source>
        <dbReference type="Google" id="ProtNLM"/>
    </source>
</evidence>
<dbReference type="Gene3D" id="3.40.50.980">
    <property type="match status" value="1"/>
</dbReference>
<dbReference type="SUPFAM" id="SSF56801">
    <property type="entry name" value="Acetyl-CoA synthetase-like"/>
    <property type="match status" value="1"/>
</dbReference>
<dbReference type="AlphaFoldDB" id="A0A8H5ZML8"/>
<organism evidence="1 2">
    <name type="scientific">Cochliobolus sativus</name>
    <name type="common">Common root rot and spot blotch fungus</name>
    <name type="synonym">Bipolaris sorokiniana</name>
    <dbReference type="NCBI Taxonomy" id="45130"/>
    <lineage>
        <taxon>Eukaryota</taxon>
        <taxon>Fungi</taxon>
        <taxon>Dikarya</taxon>
        <taxon>Ascomycota</taxon>
        <taxon>Pezizomycotina</taxon>
        <taxon>Dothideomycetes</taxon>
        <taxon>Pleosporomycetidae</taxon>
        <taxon>Pleosporales</taxon>
        <taxon>Pleosporineae</taxon>
        <taxon>Pleosporaceae</taxon>
        <taxon>Bipolaris</taxon>
    </lineage>
</organism>